<proteinExistence type="predicted"/>
<accession>A0A8J5YFS6</accession>
<evidence type="ECO:0000313" key="2">
    <source>
        <dbReference type="Proteomes" id="UP000701853"/>
    </source>
</evidence>
<keyword evidence="2" id="KW-1185">Reference proteome</keyword>
<organism evidence="1 2">
    <name type="scientific">Gossypium anomalum</name>
    <dbReference type="NCBI Taxonomy" id="47600"/>
    <lineage>
        <taxon>Eukaryota</taxon>
        <taxon>Viridiplantae</taxon>
        <taxon>Streptophyta</taxon>
        <taxon>Embryophyta</taxon>
        <taxon>Tracheophyta</taxon>
        <taxon>Spermatophyta</taxon>
        <taxon>Magnoliopsida</taxon>
        <taxon>eudicotyledons</taxon>
        <taxon>Gunneridae</taxon>
        <taxon>Pentapetalae</taxon>
        <taxon>rosids</taxon>
        <taxon>malvids</taxon>
        <taxon>Malvales</taxon>
        <taxon>Malvaceae</taxon>
        <taxon>Malvoideae</taxon>
        <taxon>Gossypium</taxon>
    </lineage>
</organism>
<dbReference type="Proteomes" id="UP000701853">
    <property type="component" value="Chromosome 9"/>
</dbReference>
<name>A0A8J5YFS6_9ROSI</name>
<evidence type="ECO:0000313" key="1">
    <source>
        <dbReference type="EMBL" id="KAG8482503.1"/>
    </source>
</evidence>
<dbReference type="EMBL" id="JAHUZN010000009">
    <property type="protein sequence ID" value="KAG8482503.1"/>
    <property type="molecule type" value="Genomic_DNA"/>
</dbReference>
<dbReference type="AlphaFoldDB" id="A0A8J5YFS6"/>
<reference evidence="1 2" key="1">
    <citation type="journal article" date="2021" name="bioRxiv">
        <title>The Gossypium anomalum genome as a resource for cotton improvement and evolutionary analysis of hybrid incompatibility.</title>
        <authorList>
            <person name="Grover C.E."/>
            <person name="Yuan D."/>
            <person name="Arick M.A."/>
            <person name="Miller E.R."/>
            <person name="Hu G."/>
            <person name="Peterson D.G."/>
            <person name="Wendel J.F."/>
            <person name="Udall J.A."/>
        </authorList>
    </citation>
    <scope>NUCLEOTIDE SEQUENCE [LARGE SCALE GENOMIC DNA]</scope>
    <source>
        <strain evidence="1">JFW-Udall</strain>
        <tissue evidence="1">Leaf</tissue>
    </source>
</reference>
<gene>
    <name evidence="1" type="ORF">CXB51_024228</name>
</gene>
<protein>
    <submittedName>
        <fullName evidence="1">Uncharacterized protein</fullName>
    </submittedName>
</protein>
<sequence length="55" mass="6482">MNQAIVNNNIRSNALSLHFRKELESLVQQPVFTETVNDSTICYNIWFETSFFHHP</sequence>
<comment type="caution">
    <text evidence="1">The sequence shown here is derived from an EMBL/GenBank/DDBJ whole genome shotgun (WGS) entry which is preliminary data.</text>
</comment>